<sequence length="97" mass="10038">MRSVRSPPLSASDRNTAVEEPLGARAAQWNSAEARSPPRSGWPGGDARRDLGVRSRCDLRSCAAAGSGPPGGSPVPAGDAAAGGRLDCRRVTAQEWQ</sequence>
<evidence type="ECO:0000313" key="2">
    <source>
        <dbReference type="EMBL" id="KAK7411763.1"/>
    </source>
</evidence>
<dbReference type="AlphaFoldDB" id="A0AAN9T3W5"/>
<dbReference type="Proteomes" id="UP001386955">
    <property type="component" value="Unassembled WGS sequence"/>
</dbReference>
<feature type="region of interest" description="Disordered" evidence="1">
    <location>
        <begin position="62"/>
        <end position="83"/>
    </location>
</feature>
<evidence type="ECO:0000313" key="3">
    <source>
        <dbReference type="Proteomes" id="UP001386955"/>
    </source>
</evidence>
<gene>
    <name evidence="2" type="ORF">VNO78_03201</name>
</gene>
<keyword evidence="3" id="KW-1185">Reference proteome</keyword>
<protein>
    <submittedName>
        <fullName evidence="2">Uncharacterized protein</fullName>
    </submittedName>
</protein>
<organism evidence="2 3">
    <name type="scientific">Psophocarpus tetragonolobus</name>
    <name type="common">Winged bean</name>
    <name type="synonym">Dolichos tetragonolobus</name>
    <dbReference type="NCBI Taxonomy" id="3891"/>
    <lineage>
        <taxon>Eukaryota</taxon>
        <taxon>Viridiplantae</taxon>
        <taxon>Streptophyta</taxon>
        <taxon>Embryophyta</taxon>
        <taxon>Tracheophyta</taxon>
        <taxon>Spermatophyta</taxon>
        <taxon>Magnoliopsida</taxon>
        <taxon>eudicotyledons</taxon>
        <taxon>Gunneridae</taxon>
        <taxon>Pentapetalae</taxon>
        <taxon>rosids</taxon>
        <taxon>fabids</taxon>
        <taxon>Fabales</taxon>
        <taxon>Fabaceae</taxon>
        <taxon>Papilionoideae</taxon>
        <taxon>50 kb inversion clade</taxon>
        <taxon>NPAAA clade</taxon>
        <taxon>indigoferoid/millettioid clade</taxon>
        <taxon>Phaseoleae</taxon>
        <taxon>Psophocarpus</taxon>
    </lineage>
</organism>
<comment type="caution">
    <text evidence="2">The sequence shown here is derived from an EMBL/GenBank/DDBJ whole genome shotgun (WGS) entry which is preliminary data.</text>
</comment>
<proteinExistence type="predicted"/>
<feature type="region of interest" description="Disordered" evidence="1">
    <location>
        <begin position="1"/>
        <end position="50"/>
    </location>
</feature>
<reference evidence="2 3" key="1">
    <citation type="submission" date="2024-01" db="EMBL/GenBank/DDBJ databases">
        <title>The genomes of 5 underutilized Papilionoideae crops provide insights into root nodulation and disease resistanc.</title>
        <authorList>
            <person name="Jiang F."/>
        </authorList>
    </citation>
    <scope>NUCLEOTIDE SEQUENCE [LARGE SCALE GENOMIC DNA]</scope>
    <source>
        <strain evidence="2">DUOXIRENSHENG_FW03</strain>
        <tissue evidence="2">Leaves</tissue>
    </source>
</reference>
<feature type="compositionally biased region" description="Low complexity" evidence="1">
    <location>
        <begin position="74"/>
        <end position="83"/>
    </location>
</feature>
<evidence type="ECO:0000256" key="1">
    <source>
        <dbReference type="SAM" id="MobiDB-lite"/>
    </source>
</evidence>
<name>A0AAN9T3W5_PSOTE</name>
<accession>A0AAN9T3W5</accession>
<dbReference type="EMBL" id="JAYMYS010000001">
    <property type="protein sequence ID" value="KAK7411763.1"/>
    <property type="molecule type" value="Genomic_DNA"/>
</dbReference>